<dbReference type="OrthoDB" id="6168558at2"/>
<dbReference type="SMART" id="SM00052">
    <property type="entry name" value="EAL"/>
    <property type="match status" value="1"/>
</dbReference>
<dbReference type="RefSeq" id="WP_142932442.1">
    <property type="nucleotide sequence ID" value="NZ_ML660166.1"/>
</dbReference>
<sequence length="680" mass="77771">MKYFVNASIRGKIILITFFISLIVSIVMTSITAFKEFAHFSEAFEQRVQMEIQIISDNIGSALLFEDKDNLKETVESLFQDKAIVNVKVYDAEEHLFFELSSGAENIQPERIENIEKQIVVDGESIGIIRVDVFNHNLNEVIKNIIIAMFLNITISVVLAAILALIFQRLISAPILHLYSMSAQVAQTQNYGLRAEQYSSDEVGKLAAMFNHMLEKVEQRDEKLEKLVEMRTVELEKLADEFRHRAFHDSLTGLPNRAVLSERFTLAADQALRRSNKFACLLLDLDNFKTINDTKGHNYGDKLLVEVARRLKQTVRKEDLVCRLGGDEFVILLVGLRTLDALNIATRKILNVFSSDFYIKNERVKTGVSIGASLFPDHGESLNSIKRKADVAMYRAKDSGKNCFFVYTPDMQEDVKHRLMIQNDLVKALEEEQLVLYYQPKIYLKSNKVSGCEVLIRWQHPKEGFLTPAAFIPYAEESKLIIQLDYYVLRKSFETLKNWQSKGVSNTSLSVNLSGRHFTNFNIVKVIKEHLATYKIEPELLEIEITEAVLIEDPEVAQEVVSAIKKLRVRLSLDDFGTGYSSLNYLRTLPIDCIKLDHSFIQRIDISQQDRRLIKGIISLGKQLQIELVAEGVETESQLEILRALNCDYVQGYYFLKPVPETEFVEWLKRSEPFDPAQSA</sequence>
<evidence type="ECO:0000259" key="8">
    <source>
        <dbReference type="PROSITE" id="PS50887"/>
    </source>
</evidence>
<evidence type="ECO:0000259" key="7">
    <source>
        <dbReference type="PROSITE" id="PS50885"/>
    </source>
</evidence>
<dbReference type="Pfam" id="PF00563">
    <property type="entry name" value="EAL"/>
    <property type="match status" value="1"/>
</dbReference>
<dbReference type="EC" id="3.1.4.52" evidence="2"/>
<name>A0A545UAN3_9GAMM</name>
<organism evidence="9 10">
    <name type="scientific">Aliikangiella coralliicola</name>
    <dbReference type="NCBI Taxonomy" id="2592383"/>
    <lineage>
        <taxon>Bacteria</taxon>
        <taxon>Pseudomonadati</taxon>
        <taxon>Pseudomonadota</taxon>
        <taxon>Gammaproteobacteria</taxon>
        <taxon>Oceanospirillales</taxon>
        <taxon>Pleioneaceae</taxon>
        <taxon>Aliikangiella</taxon>
    </lineage>
</organism>
<dbReference type="InterPro" id="IPR029787">
    <property type="entry name" value="Nucleotide_cyclase"/>
</dbReference>
<evidence type="ECO:0000259" key="6">
    <source>
        <dbReference type="PROSITE" id="PS50883"/>
    </source>
</evidence>
<reference evidence="9 10" key="1">
    <citation type="submission" date="2019-07" db="EMBL/GenBank/DDBJ databases">
        <title>Draft genome for Aliikangiella sp. M105.</title>
        <authorList>
            <person name="Wang G."/>
        </authorList>
    </citation>
    <scope>NUCLEOTIDE SEQUENCE [LARGE SCALE GENOMIC DNA]</scope>
    <source>
        <strain evidence="9 10">M105</strain>
    </source>
</reference>
<dbReference type="NCBIfam" id="TIGR00254">
    <property type="entry name" value="GGDEF"/>
    <property type="match status" value="1"/>
</dbReference>
<dbReference type="InterPro" id="IPR043128">
    <property type="entry name" value="Rev_trsase/Diguanyl_cyclase"/>
</dbReference>
<dbReference type="Proteomes" id="UP000315439">
    <property type="component" value="Unassembled WGS sequence"/>
</dbReference>
<evidence type="ECO:0000256" key="4">
    <source>
        <dbReference type="ARBA" id="ARBA00051114"/>
    </source>
</evidence>
<keyword evidence="5" id="KW-0472">Membrane</keyword>
<dbReference type="Gene3D" id="3.30.70.270">
    <property type="match status" value="1"/>
</dbReference>
<feature type="domain" description="GGDEF" evidence="8">
    <location>
        <begin position="276"/>
        <end position="409"/>
    </location>
</feature>
<dbReference type="SMART" id="SM00267">
    <property type="entry name" value="GGDEF"/>
    <property type="match status" value="1"/>
</dbReference>
<dbReference type="CDD" id="cd01948">
    <property type="entry name" value="EAL"/>
    <property type="match status" value="1"/>
</dbReference>
<dbReference type="InterPro" id="IPR003660">
    <property type="entry name" value="HAMP_dom"/>
</dbReference>
<accession>A0A545UAN3</accession>
<dbReference type="GO" id="GO:0071111">
    <property type="term" value="F:cyclic-guanylate-specific phosphodiesterase activity"/>
    <property type="evidence" value="ECO:0007669"/>
    <property type="project" value="UniProtKB-EC"/>
</dbReference>
<keyword evidence="3" id="KW-0973">c-di-GMP</keyword>
<dbReference type="InterPro" id="IPR001633">
    <property type="entry name" value="EAL_dom"/>
</dbReference>
<dbReference type="InterPro" id="IPR000160">
    <property type="entry name" value="GGDEF_dom"/>
</dbReference>
<dbReference type="PROSITE" id="PS50883">
    <property type="entry name" value="EAL"/>
    <property type="match status" value="1"/>
</dbReference>
<evidence type="ECO:0000313" key="9">
    <source>
        <dbReference type="EMBL" id="TQV86519.1"/>
    </source>
</evidence>
<keyword evidence="5" id="KW-0812">Transmembrane</keyword>
<dbReference type="Gene3D" id="3.20.20.450">
    <property type="entry name" value="EAL domain"/>
    <property type="match status" value="1"/>
</dbReference>
<dbReference type="CDD" id="cd06225">
    <property type="entry name" value="HAMP"/>
    <property type="match status" value="1"/>
</dbReference>
<dbReference type="GO" id="GO:0071732">
    <property type="term" value="P:cellular response to nitric oxide"/>
    <property type="evidence" value="ECO:0007669"/>
    <property type="project" value="UniProtKB-ARBA"/>
</dbReference>
<dbReference type="Gene3D" id="6.10.340.10">
    <property type="match status" value="1"/>
</dbReference>
<dbReference type="GO" id="GO:0016020">
    <property type="term" value="C:membrane"/>
    <property type="evidence" value="ECO:0007669"/>
    <property type="project" value="InterPro"/>
</dbReference>
<dbReference type="SUPFAM" id="SSF158472">
    <property type="entry name" value="HAMP domain-like"/>
    <property type="match status" value="1"/>
</dbReference>
<dbReference type="SUPFAM" id="SSF55073">
    <property type="entry name" value="Nucleotide cyclase"/>
    <property type="match status" value="1"/>
</dbReference>
<dbReference type="SUPFAM" id="SSF141868">
    <property type="entry name" value="EAL domain-like"/>
    <property type="match status" value="1"/>
</dbReference>
<dbReference type="Pfam" id="PF00990">
    <property type="entry name" value="GGDEF"/>
    <property type="match status" value="1"/>
</dbReference>
<feature type="transmembrane region" description="Helical" evidence="5">
    <location>
        <begin position="145"/>
        <end position="167"/>
    </location>
</feature>
<gene>
    <name evidence="9" type="ORF">FLL46_16550</name>
</gene>
<dbReference type="CDD" id="cd01949">
    <property type="entry name" value="GGDEF"/>
    <property type="match status" value="1"/>
</dbReference>
<comment type="cofactor">
    <cofactor evidence="1">
        <name>Mg(2+)</name>
        <dbReference type="ChEBI" id="CHEBI:18420"/>
    </cofactor>
</comment>
<dbReference type="Pfam" id="PF17152">
    <property type="entry name" value="CHASE8"/>
    <property type="match status" value="1"/>
</dbReference>
<dbReference type="GO" id="GO:0007165">
    <property type="term" value="P:signal transduction"/>
    <property type="evidence" value="ECO:0007669"/>
    <property type="project" value="InterPro"/>
</dbReference>
<evidence type="ECO:0000256" key="2">
    <source>
        <dbReference type="ARBA" id="ARBA00012282"/>
    </source>
</evidence>
<dbReference type="InterPro" id="IPR033417">
    <property type="entry name" value="CHASE8"/>
</dbReference>
<comment type="catalytic activity">
    <reaction evidence="4">
        <text>3',3'-c-di-GMP + H2O = 5'-phosphoguanylyl(3'-&gt;5')guanosine + H(+)</text>
        <dbReference type="Rhea" id="RHEA:24902"/>
        <dbReference type="ChEBI" id="CHEBI:15377"/>
        <dbReference type="ChEBI" id="CHEBI:15378"/>
        <dbReference type="ChEBI" id="CHEBI:58754"/>
        <dbReference type="ChEBI" id="CHEBI:58805"/>
        <dbReference type="EC" id="3.1.4.52"/>
    </reaction>
    <physiologicalReaction direction="left-to-right" evidence="4">
        <dbReference type="Rhea" id="RHEA:24903"/>
    </physiologicalReaction>
</comment>
<evidence type="ECO:0000256" key="3">
    <source>
        <dbReference type="ARBA" id="ARBA00022636"/>
    </source>
</evidence>
<feature type="transmembrane region" description="Helical" evidence="5">
    <location>
        <begin position="12"/>
        <end position="34"/>
    </location>
</feature>
<dbReference type="AlphaFoldDB" id="A0A545UAN3"/>
<evidence type="ECO:0000256" key="1">
    <source>
        <dbReference type="ARBA" id="ARBA00001946"/>
    </source>
</evidence>
<dbReference type="SMART" id="SM00304">
    <property type="entry name" value="HAMP"/>
    <property type="match status" value="1"/>
</dbReference>
<dbReference type="EMBL" id="VIKS01000010">
    <property type="protein sequence ID" value="TQV86519.1"/>
    <property type="molecule type" value="Genomic_DNA"/>
</dbReference>
<keyword evidence="5" id="KW-1133">Transmembrane helix</keyword>
<protein>
    <recommendedName>
        <fullName evidence="2">cyclic-guanylate-specific phosphodiesterase</fullName>
        <ecNumber evidence="2">3.1.4.52</ecNumber>
    </recommendedName>
</protein>
<feature type="domain" description="HAMP" evidence="7">
    <location>
        <begin position="169"/>
        <end position="222"/>
    </location>
</feature>
<evidence type="ECO:0000313" key="10">
    <source>
        <dbReference type="Proteomes" id="UP000315439"/>
    </source>
</evidence>
<feature type="domain" description="EAL" evidence="6">
    <location>
        <begin position="418"/>
        <end position="672"/>
    </location>
</feature>
<dbReference type="PROSITE" id="PS50885">
    <property type="entry name" value="HAMP"/>
    <property type="match status" value="1"/>
</dbReference>
<dbReference type="InterPro" id="IPR052155">
    <property type="entry name" value="Biofilm_reg_signaling"/>
</dbReference>
<proteinExistence type="predicted"/>
<evidence type="ECO:0000256" key="5">
    <source>
        <dbReference type="SAM" id="Phobius"/>
    </source>
</evidence>
<keyword evidence="10" id="KW-1185">Reference proteome</keyword>
<dbReference type="PANTHER" id="PTHR44757">
    <property type="entry name" value="DIGUANYLATE CYCLASE DGCP"/>
    <property type="match status" value="1"/>
</dbReference>
<dbReference type="PROSITE" id="PS50887">
    <property type="entry name" value="GGDEF"/>
    <property type="match status" value="1"/>
</dbReference>
<dbReference type="InterPro" id="IPR035919">
    <property type="entry name" value="EAL_sf"/>
</dbReference>
<dbReference type="FunFam" id="3.20.20.450:FF:000001">
    <property type="entry name" value="Cyclic di-GMP phosphodiesterase yahA"/>
    <property type="match status" value="1"/>
</dbReference>
<dbReference type="PANTHER" id="PTHR44757:SF2">
    <property type="entry name" value="BIOFILM ARCHITECTURE MAINTENANCE PROTEIN MBAA"/>
    <property type="match status" value="1"/>
</dbReference>
<dbReference type="FunFam" id="3.30.70.270:FF:000001">
    <property type="entry name" value="Diguanylate cyclase domain protein"/>
    <property type="match status" value="1"/>
</dbReference>
<comment type="caution">
    <text evidence="9">The sequence shown here is derived from an EMBL/GenBank/DDBJ whole genome shotgun (WGS) entry which is preliminary data.</text>
</comment>